<reference evidence="4 5" key="1">
    <citation type="submission" date="2017-07" db="EMBL/GenBank/DDBJ databases">
        <title>First draft Genome Sequence of Nocardia cerradoensis isolated from human infection.</title>
        <authorList>
            <person name="Carrasco G."/>
        </authorList>
    </citation>
    <scope>NUCLEOTIDE SEQUENCE [LARGE SCALE GENOMIC DNA]</scope>
    <source>
        <strain evidence="4 5">CNM20130759</strain>
    </source>
</reference>
<feature type="chain" id="PRO_5012263140" evidence="3">
    <location>
        <begin position="28"/>
        <end position="294"/>
    </location>
</feature>
<dbReference type="RefSeq" id="WP_094027094.1">
    <property type="nucleotide sequence ID" value="NZ_NGAF01000015.1"/>
</dbReference>
<dbReference type="EMBL" id="NGAF01000015">
    <property type="protein sequence ID" value="OXR42072.1"/>
    <property type="molecule type" value="Genomic_DNA"/>
</dbReference>
<organism evidence="4 5">
    <name type="scientific">Nocardia cerradoensis</name>
    <dbReference type="NCBI Taxonomy" id="85688"/>
    <lineage>
        <taxon>Bacteria</taxon>
        <taxon>Bacillati</taxon>
        <taxon>Actinomycetota</taxon>
        <taxon>Actinomycetes</taxon>
        <taxon>Mycobacteriales</taxon>
        <taxon>Nocardiaceae</taxon>
        <taxon>Nocardia</taxon>
    </lineage>
</organism>
<dbReference type="Pfam" id="PF12974">
    <property type="entry name" value="Phosphonate-bd"/>
    <property type="match status" value="1"/>
</dbReference>
<comment type="caution">
    <text evidence="4">The sequence shown here is derived from an EMBL/GenBank/DDBJ whole genome shotgun (WGS) entry which is preliminary data.</text>
</comment>
<evidence type="ECO:0000256" key="2">
    <source>
        <dbReference type="ARBA" id="ARBA00022729"/>
    </source>
</evidence>
<dbReference type="AlphaFoldDB" id="A0A231GZU2"/>
<dbReference type="Proteomes" id="UP000215506">
    <property type="component" value="Unassembled WGS sequence"/>
</dbReference>
<dbReference type="CDD" id="cd01071">
    <property type="entry name" value="PBP2_PhnD_like"/>
    <property type="match status" value="1"/>
</dbReference>
<protein>
    <submittedName>
        <fullName evidence="4">Phosphate-import protein PhnD</fullName>
    </submittedName>
</protein>
<feature type="signal peptide" evidence="3">
    <location>
        <begin position="1"/>
        <end position="27"/>
    </location>
</feature>
<proteinExistence type="inferred from homology"/>
<accession>A0A231GZU2</accession>
<keyword evidence="5" id="KW-1185">Reference proteome</keyword>
<dbReference type="GO" id="GO:0055085">
    <property type="term" value="P:transmembrane transport"/>
    <property type="evidence" value="ECO:0007669"/>
    <property type="project" value="InterPro"/>
</dbReference>
<evidence type="ECO:0000313" key="4">
    <source>
        <dbReference type="EMBL" id="OXR42072.1"/>
    </source>
</evidence>
<gene>
    <name evidence="4" type="primary">phnD</name>
    <name evidence="4" type="ORF">B7C42_05671</name>
</gene>
<dbReference type="PANTHER" id="PTHR35841">
    <property type="entry name" value="PHOSPHONATES-BINDING PERIPLASMIC PROTEIN"/>
    <property type="match status" value="1"/>
</dbReference>
<dbReference type="SUPFAM" id="SSF53850">
    <property type="entry name" value="Periplasmic binding protein-like II"/>
    <property type="match status" value="1"/>
</dbReference>
<dbReference type="PROSITE" id="PS51257">
    <property type="entry name" value="PROKAR_LIPOPROTEIN"/>
    <property type="match status" value="1"/>
</dbReference>
<comment type="similarity">
    <text evidence="1">Belongs to the phosphate/phosphite/phosphonate binding protein family.</text>
</comment>
<dbReference type="InterPro" id="IPR005770">
    <property type="entry name" value="PhnD"/>
</dbReference>
<sequence>MNRFRALLGVLLALCLGILLTSCGSQSSSTNTIKLGAIATGSAPEEQARYQKIADQLAQKTGMKVDLVTSTDYYAIAEGLRGGKLDVAFLNSLGYVLTAPKAKIQPLAVGVDNTGQPGYYSYLITKKRDEIKGPADVKGHTLAIANKLSTSGYLFPLRAMQAAGVNSQKDTTLSAGGNHAANILAVASGQVDAAFVDSVEFEAAVKKGRVNPDEVSVVWKSDRISGSPVVARSDLPADRLEKIKQAVLGLTGTAETPLGVEKTMKMGEVEDSDYDPIRALAKQAGLSVDDLEQK</sequence>
<dbReference type="Gene3D" id="3.40.190.10">
    <property type="entry name" value="Periplasmic binding protein-like II"/>
    <property type="match status" value="2"/>
</dbReference>
<dbReference type="GO" id="GO:0043190">
    <property type="term" value="C:ATP-binding cassette (ABC) transporter complex"/>
    <property type="evidence" value="ECO:0007669"/>
    <property type="project" value="InterPro"/>
</dbReference>
<evidence type="ECO:0000313" key="5">
    <source>
        <dbReference type="Proteomes" id="UP000215506"/>
    </source>
</evidence>
<name>A0A231GZU2_9NOCA</name>
<dbReference type="NCBIfam" id="TIGR01098">
    <property type="entry name" value="3A0109s03R"/>
    <property type="match status" value="1"/>
</dbReference>
<evidence type="ECO:0000256" key="1">
    <source>
        <dbReference type="ARBA" id="ARBA00007162"/>
    </source>
</evidence>
<keyword evidence="2 3" id="KW-0732">Signal</keyword>
<evidence type="ECO:0000256" key="3">
    <source>
        <dbReference type="SAM" id="SignalP"/>
    </source>
</evidence>
<dbReference type="PANTHER" id="PTHR35841:SF1">
    <property type="entry name" value="PHOSPHONATES-BINDING PERIPLASMIC PROTEIN"/>
    <property type="match status" value="1"/>
</dbReference>